<feature type="compositionally biased region" description="Basic and acidic residues" evidence="1">
    <location>
        <begin position="122"/>
        <end position="131"/>
    </location>
</feature>
<gene>
    <name evidence="2" type="ORF">L211DRAFT_852885</name>
</gene>
<feature type="compositionally biased region" description="Basic and acidic residues" evidence="1">
    <location>
        <begin position="87"/>
        <end position="107"/>
    </location>
</feature>
<dbReference type="InParanoid" id="A0A3N4LA75"/>
<dbReference type="Proteomes" id="UP000267821">
    <property type="component" value="Unassembled WGS sequence"/>
</dbReference>
<proteinExistence type="predicted"/>
<feature type="compositionally biased region" description="Acidic residues" evidence="1">
    <location>
        <begin position="108"/>
        <end position="121"/>
    </location>
</feature>
<evidence type="ECO:0000313" key="3">
    <source>
        <dbReference type="Proteomes" id="UP000267821"/>
    </source>
</evidence>
<protein>
    <submittedName>
        <fullName evidence="2">Uncharacterized protein</fullName>
    </submittedName>
</protein>
<accession>A0A3N4LA75</accession>
<sequence length="131" mass="14361">MPNSTNPSQAVKPVPKNTVMKRLALLALAKKTEGKVESTSSSARKMRLSTISPPEGKPLPPTISQPPPQPARIVARMERSTAPSPEPLDRVDSPEPLDRVDSNRVEVDDYIFVEPPDEQAPDPEKERSSTK</sequence>
<evidence type="ECO:0000256" key="1">
    <source>
        <dbReference type="SAM" id="MobiDB-lite"/>
    </source>
</evidence>
<dbReference type="EMBL" id="ML121583">
    <property type="protein sequence ID" value="RPB19770.1"/>
    <property type="molecule type" value="Genomic_DNA"/>
</dbReference>
<evidence type="ECO:0000313" key="2">
    <source>
        <dbReference type="EMBL" id="RPB19770.1"/>
    </source>
</evidence>
<dbReference type="AlphaFoldDB" id="A0A3N4LA75"/>
<reference evidence="2 3" key="1">
    <citation type="journal article" date="2018" name="Nat. Ecol. Evol.">
        <title>Pezizomycetes genomes reveal the molecular basis of ectomycorrhizal truffle lifestyle.</title>
        <authorList>
            <person name="Murat C."/>
            <person name="Payen T."/>
            <person name="Noel B."/>
            <person name="Kuo A."/>
            <person name="Morin E."/>
            <person name="Chen J."/>
            <person name="Kohler A."/>
            <person name="Krizsan K."/>
            <person name="Balestrini R."/>
            <person name="Da Silva C."/>
            <person name="Montanini B."/>
            <person name="Hainaut M."/>
            <person name="Levati E."/>
            <person name="Barry K.W."/>
            <person name="Belfiori B."/>
            <person name="Cichocki N."/>
            <person name="Clum A."/>
            <person name="Dockter R.B."/>
            <person name="Fauchery L."/>
            <person name="Guy J."/>
            <person name="Iotti M."/>
            <person name="Le Tacon F."/>
            <person name="Lindquist E.A."/>
            <person name="Lipzen A."/>
            <person name="Malagnac F."/>
            <person name="Mello A."/>
            <person name="Molinier V."/>
            <person name="Miyauchi S."/>
            <person name="Poulain J."/>
            <person name="Riccioni C."/>
            <person name="Rubini A."/>
            <person name="Sitrit Y."/>
            <person name="Splivallo R."/>
            <person name="Traeger S."/>
            <person name="Wang M."/>
            <person name="Zifcakova L."/>
            <person name="Wipf D."/>
            <person name="Zambonelli A."/>
            <person name="Paolocci F."/>
            <person name="Nowrousian M."/>
            <person name="Ottonello S."/>
            <person name="Baldrian P."/>
            <person name="Spatafora J.W."/>
            <person name="Henrissat B."/>
            <person name="Nagy L.G."/>
            <person name="Aury J.M."/>
            <person name="Wincker P."/>
            <person name="Grigoriev I.V."/>
            <person name="Bonfante P."/>
            <person name="Martin F.M."/>
        </authorList>
    </citation>
    <scope>NUCLEOTIDE SEQUENCE [LARGE SCALE GENOMIC DNA]</scope>
    <source>
        <strain evidence="2 3">ATCC MYA-4762</strain>
    </source>
</reference>
<organism evidence="2 3">
    <name type="scientific">Terfezia boudieri ATCC MYA-4762</name>
    <dbReference type="NCBI Taxonomy" id="1051890"/>
    <lineage>
        <taxon>Eukaryota</taxon>
        <taxon>Fungi</taxon>
        <taxon>Dikarya</taxon>
        <taxon>Ascomycota</taxon>
        <taxon>Pezizomycotina</taxon>
        <taxon>Pezizomycetes</taxon>
        <taxon>Pezizales</taxon>
        <taxon>Pezizaceae</taxon>
        <taxon>Terfezia</taxon>
    </lineage>
</organism>
<feature type="compositionally biased region" description="Pro residues" evidence="1">
    <location>
        <begin position="55"/>
        <end position="70"/>
    </location>
</feature>
<feature type="region of interest" description="Disordered" evidence="1">
    <location>
        <begin position="30"/>
        <end position="131"/>
    </location>
</feature>
<name>A0A3N4LA75_9PEZI</name>
<keyword evidence="3" id="KW-1185">Reference proteome</keyword>